<gene>
    <name evidence="1" type="ORF">BN11_3690001</name>
</gene>
<reference evidence="1 2" key="1">
    <citation type="journal article" date="2013" name="ISME J.">
        <title>A metabolic model for members of the genus Tetrasphaera involved in enhanced biological phosphorus removal.</title>
        <authorList>
            <person name="Kristiansen R."/>
            <person name="Nguyen H.T.T."/>
            <person name="Saunders A.M."/>
            <person name="Nielsen J.L."/>
            <person name="Wimmer R."/>
            <person name="Le V.Q."/>
            <person name="McIlroy S.J."/>
            <person name="Petrovski S."/>
            <person name="Seviour R.J."/>
            <person name="Calteau A."/>
            <person name="Nielsen K.L."/>
            <person name="Nielsen P.H."/>
        </authorList>
    </citation>
    <scope>NUCLEOTIDE SEQUENCE [LARGE SCALE GENOMIC DNA]</scope>
    <source>
        <strain evidence="1 2">Ben110</strain>
    </source>
</reference>
<comment type="caution">
    <text evidence="1">The sequence shown here is derived from an EMBL/GenBank/DDBJ whole genome shotgun (WGS) entry which is preliminary data.</text>
</comment>
<dbReference type="Proteomes" id="UP000035763">
    <property type="component" value="Unassembled WGS sequence"/>
</dbReference>
<evidence type="ECO:0000313" key="1">
    <source>
        <dbReference type="EMBL" id="CCH74042.1"/>
    </source>
</evidence>
<sequence length="92" mass="9814">MENLFGVTLSASNVGEQAVEARIGGESLETRIGTGVINGSPGCQYLRLVVVSRRLSRDLSPSPFIGAQTRSRAHPWILAMCQGRNPPRGPPA</sequence>
<name>W6JY37_9MICO</name>
<organism evidence="1 2">
    <name type="scientific">Nostocoides australiense Ben110</name>
    <dbReference type="NCBI Taxonomy" id="1193182"/>
    <lineage>
        <taxon>Bacteria</taxon>
        <taxon>Bacillati</taxon>
        <taxon>Actinomycetota</taxon>
        <taxon>Actinomycetes</taxon>
        <taxon>Micrococcales</taxon>
        <taxon>Intrasporangiaceae</taxon>
        <taxon>Nostocoides</taxon>
    </lineage>
</organism>
<dbReference type="EMBL" id="CAJA01000300">
    <property type="protein sequence ID" value="CCH74042.1"/>
    <property type="molecule type" value="Genomic_DNA"/>
</dbReference>
<evidence type="ECO:0000313" key="2">
    <source>
        <dbReference type="Proteomes" id="UP000035763"/>
    </source>
</evidence>
<protein>
    <submittedName>
        <fullName evidence="1">Uncharacterized protein</fullName>
    </submittedName>
</protein>
<keyword evidence="2" id="KW-1185">Reference proteome</keyword>
<proteinExistence type="predicted"/>
<accession>W6JY37</accession>
<dbReference type="AlphaFoldDB" id="W6JY37"/>